<dbReference type="SUPFAM" id="SSF52540">
    <property type="entry name" value="P-loop containing nucleoside triphosphate hydrolases"/>
    <property type="match status" value="1"/>
</dbReference>
<comment type="caution">
    <text evidence="1">The sequence shown here is derived from an EMBL/GenBank/DDBJ whole genome shotgun (WGS) entry which is preliminary data.</text>
</comment>
<dbReference type="Gene3D" id="3.40.50.300">
    <property type="entry name" value="P-loop containing nucleotide triphosphate hydrolases"/>
    <property type="match status" value="1"/>
</dbReference>
<proteinExistence type="predicted"/>
<dbReference type="OrthoDB" id="10041966at2759"/>
<dbReference type="Proteomes" id="UP000494165">
    <property type="component" value="Unassembled WGS sequence"/>
</dbReference>
<reference evidence="1 2" key="1">
    <citation type="submission" date="2020-04" db="EMBL/GenBank/DDBJ databases">
        <authorList>
            <person name="Alioto T."/>
            <person name="Alioto T."/>
            <person name="Gomez Garrido J."/>
        </authorList>
    </citation>
    <scope>NUCLEOTIDE SEQUENCE [LARGE SCALE GENOMIC DNA]</scope>
</reference>
<dbReference type="EMBL" id="CADEPI010000060">
    <property type="protein sequence ID" value="CAB3371336.1"/>
    <property type="molecule type" value="Genomic_DNA"/>
</dbReference>
<keyword evidence="2" id="KW-1185">Reference proteome</keyword>
<accession>A0A8S1CQ13</accession>
<evidence type="ECO:0000313" key="2">
    <source>
        <dbReference type="Proteomes" id="UP000494165"/>
    </source>
</evidence>
<organism evidence="1 2">
    <name type="scientific">Cloeon dipterum</name>
    <dbReference type="NCBI Taxonomy" id="197152"/>
    <lineage>
        <taxon>Eukaryota</taxon>
        <taxon>Metazoa</taxon>
        <taxon>Ecdysozoa</taxon>
        <taxon>Arthropoda</taxon>
        <taxon>Hexapoda</taxon>
        <taxon>Insecta</taxon>
        <taxon>Pterygota</taxon>
        <taxon>Palaeoptera</taxon>
        <taxon>Ephemeroptera</taxon>
        <taxon>Pisciforma</taxon>
        <taxon>Baetidae</taxon>
        <taxon>Cloeon</taxon>
    </lineage>
</organism>
<dbReference type="AlphaFoldDB" id="A0A8S1CQ13"/>
<gene>
    <name evidence="1" type="ORF">CLODIP_2_CD05911</name>
</gene>
<name>A0A8S1CQ13_9INSE</name>
<protein>
    <recommendedName>
        <fullName evidence="3">Phosphoribulokinase/uridine kinase domain-containing protein</fullName>
    </recommendedName>
</protein>
<dbReference type="InterPro" id="IPR027417">
    <property type="entry name" value="P-loop_NTPase"/>
</dbReference>
<dbReference type="PANTHER" id="PTHR10285">
    <property type="entry name" value="URIDINE KINASE"/>
    <property type="match status" value="1"/>
</dbReference>
<sequence length="193" mass="22390">MSRKLHSLLPGSRYLGLDRYFRDLTDPEHQQVLGLDHINFDIPSALNWEAWRSSIQHILNGTEDTYTPCLSCPDDEKLPAKVLTVHPSVQVPETNMKVLILDGFLVLNDEWTSRLCDLKFYFTLTKEQCLLRRDLRNYDPPDVPGYFEECVWPEHERMKALSIQLNPDMVLVDGNRDCVENLDIMLTILKAKC</sequence>
<evidence type="ECO:0000313" key="1">
    <source>
        <dbReference type="EMBL" id="CAB3371336.1"/>
    </source>
</evidence>
<evidence type="ECO:0008006" key="3">
    <source>
        <dbReference type="Google" id="ProtNLM"/>
    </source>
</evidence>